<evidence type="ECO:0000313" key="3">
    <source>
        <dbReference type="EMBL" id="EIW79411.1"/>
    </source>
</evidence>
<dbReference type="InterPro" id="IPR055148">
    <property type="entry name" value="ZW10_C_2"/>
</dbReference>
<dbReference type="OrthoDB" id="534815at2759"/>
<protein>
    <recommendedName>
        <fullName evidence="2">ZW10 C-terminal helical domain-containing protein</fullName>
    </recommendedName>
</protein>
<evidence type="ECO:0000256" key="1">
    <source>
        <dbReference type="SAM" id="MobiDB-lite"/>
    </source>
</evidence>
<organism evidence="3 4">
    <name type="scientific">Coniophora puteana (strain RWD-64-598)</name>
    <name type="common">Brown rot fungus</name>
    <dbReference type="NCBI Taxonomy" id="741705"/>
    <lineage>
        <taxon>Eukaryota</taxon>
        <taxon>Fungi</taxon>
        <taxon>Dikarya</taxon>
        <taxon>Basidiomycota</taxon>
        <taxon>Agaricomycotina</taxon>
        <taxon>Agaricomycetes</taxon>
        <taxon>Agaricomycetidae</taxon>
        <taxon>Boletales</taxon>
        <taxon>Coniophorineae</taxon>
        <taxon>Coniophoraceae</taxon>
        <taxon>Coniophora</taxon>
    </lineage>
</organism>
<feature type="compositionally biased region" description="Acidic residues" evidence="1">
    <location>
        <begin position="536"/>
        <end position="555"/>
    </location>
</feature>
<dbReference type="InterPro" id="IPR046362">
    <property type="entry name" value="Zw10/DSL1_C_sf"/>
</dbReference>
<keyword evidence="4" id="KW-1185">Reference proteome</keyword>
<proteinExistence type="predicted"/>
<gene>
    <name evidence="3" type="ORF">CONPUDRAFT_59149</name>
</gene>
<dbReference type="RefSeq" id="XP_007770424.1">
    <property type="nucleotide sequence ID" value="XM_007772234.1"/>
</dbReference>
<dbReference type="Proteomes" id="UP000053558">
    <property type="component" value="Unassembled WGS sequence"/>
</dbReference>
<dbReference type="GO" id="GO:0006888">
    <property type="term" value="P:endoplasmic reticulum to Golgi vesicle-mediated transport"/>
    <property type="evidence" value="ECO:0007669"/>
    <property type="project" value="TreeGrafter"/>
</dbReference>
<dbReference type="OMA" id="REVQYSQ"/>
<feature type="compositionally biased region" description="Basic and acidic residues" evidence="1">
    <location>
        <begin position="499"/>
        <end position="519"/>
    </location>
</feature>
<dbReference type="Pfam" id="PF22766">
    <property type="entry name" value="ZW10_C2"/>
    <property type="match status" value="1"/>
</dbReference>
<sequence length="944" mass="104656">MAFPLPAHLPRQLDVSSQILGKLDEANGRTLTSSLASSWRTELDESIRLTKKRIHDRIESDSEAFQRQLTSARSVQSRLRTVASTSESVSSAISDPNSCLGPPLLSALSAHQSLTQASLNADILHDSLVHLADCRQQLQEVDEQLRRGNLSEAVTSCQVLSTFLETAPSPLREASVLASLKREHSVRVNRIEELLSNTYARCIEITPSEISIRPLVFIPNSDASLEIPTLLQSLSQISLETHLSTLRRDLTTHYFDYLSEQPSSVTVSEDKDASGLLVYKLERFHLPPAQDSPSSRLDNLAAVMEFVKARIFAHLPGPQAEAFPRSLSRPLTNATLNRLVVPALPSTLDALPAFLRFTQKAVEFESKYITDLLTGQSSTGEEEVKSWVDGVSGHYERARRLSILGASRRDVLESQKNKETFYAELITIQEATVMVDSPPPIEIVQSEDNAEGGWGLDEAEAEEDPPSLFQTPISPKSPLGDDGWGFDDEEAPTSPVRPTKHEAPKAENKEHGWGWHDDAPMDEPPEANGHEPHEVADEDLTWDDPWGDDATEEPSPESRPPPAPSIPTSQPKVAAGIAKARSKHKQKPEKATPANENGNGNGVHNHSPTQPPSKAAQAPPPVPEIRLPQHVKTREERKEVKEQYLVSAFTKSLVKQVEDALKEGRTLSLSGVFAPSARTSTPGSLIMQSASLILDLYRALYPVVNSEWKISIRYSNDCFYLSEQVKRLAKQDFGSLLSNNVLEESSDNLRSFADSLFYNCIEAEQDAVREVLGEAEGFTESGDQERYDDYETTIAQVQQMIRRLPNKWKPVLPRSKYYEAIGAVVEAALGKMLEGITALPDIPEVESHKLSELCRILNSLEGLFVEDMEQPSFVVSYVPSWLKFSYLSELLEASMADVTYLFEQGALVDFEIDELVRLVEALFAATPLRATTIEKIRRGHPNFS</sequence>
<feature type="region of interest" description="Disordered" evidence="1">
    <location>
        <begin position="457"/>
        <end position="638"/>
    </location>
</feature>
<evidence type="ECO:0000259" key="2">
    <source>
        <dbReference type="Pfam" id="PF22766"/>
    </source>
</evidence>
<dbReference type="GO" id="GO:0005737">
    <property type="term" value="C:cytoplasm"/>
    <property type="evidence" value="ECO:0007669"/>
    <property type="project" value="GOC"/>
</dbReference>
<reference evidence="4" key="1">
    <citation type="journal article" date="2012" name="Science">
        <title>The Paleozoic origin of enzymatic lignin decomposition reconstructed from 31 fungal genomes.</title>
        <authorList>
            <person name="Floudas D."/>
            <person name="Binder M."/>
            <person name="Riley R."/>
            <person name="Barry K."/>
            <person name="Blanchette R.A."/>
            <person name="Henrissat B."/>
            <person name="Martinez A.T."/>
            <person name="Otillar R."/>
            <person name="Spatafora J.W."/>
            <person name="Yadav J.S."/>
            <person name="Aerts A."/>
            <person name="Benoit I."/>
            <person name="Boyd A."/>
            <person name="Carlson A."/>
            <person name="Copeland A."/>
            <person name="Coutinho P.M."/>
            <person name="de Vries R.P."/>
            <person name="Ferreira P."/>
            <person name="Findley K."/>
            <person name="Foster B."/>
            <person name="Gaskell J."/>
            <person name="Glotzer D."/>
            <person name="Gorecki P."/>
            <person name="Heitman J."/>
            <person name="Hesse C."/>
            <person name="Hori C."/>
            <person name="Igarashi K."/>
            <person name="Jurgens J.A."/>
            <person name="Kallen N."/>
            <person name="Kersten P."/>
            <person name="Kohler A."/>
            <person name="Kuees U."/>
            <person name="Kumar T.K.A."/>
            <person name="Kuo A."/>
            <person name="LaButti K."/>
            <person name="Larrondo L.F."/>
            <person name="Lindquist E."/>
            <person name="Ling A."/>
            <person name="Lombard V."/>
            <person name="Lucas S."/>
            <person name="Lundell T."/>
            <person name="Martin R."/>
            <person name="McLaughlin D.J."/>
            <person name="Morgenstern I."/>
            <person name="Morin E."/>
            <person name="Murat C."/>
            <person name="Nagy L.G."/>
            <person name="Nolan M."/>
            <person name="Ohm R.A."/>
            <person name="Patyshakuliyeva A."/>
            <person name="Rokas A."/>
            <person name="Ruiz-Duenas F.J."/>
            <person name="Sabat G."/>
            <person name="Salamov A."/>
            <person name="Samejima M."/>
            <person name="Schmutz J."/>
            <person name="Slot J.C."/>
            <person name="St John F."/>
            <person name="Stenlid J."/>
            <person name="Sun H."/>
            <person name="Sun S."/>
            <person name="Syed K."/>
            <person name="Tsang A."/>
            <person name="Wiebenga A."/>
            <person name="Young D."/>
            <person name="Pisabarro A."/>
            <person name="Eastwood D.C."/>
            <person name="Martin F."/>
            <person name="Cullen D."/>
            <person name="Grigoriev I.V."/>
            <person name="Hibbett D.S."/>
        </authorList>
    </citation>
    <scope>NUCLEOTIDE SEQUENCE [LARGE SCALE GENOMIC DNA]</scope>
    <source>
        <strain evidence="4">RWD-64-598 SS2</strain>
    </source>
</reference>
<dbReference type="PANTHER" id="PTHR12205:SF0">
    <property type="entry name" value="CENTROMERE_KINETOCHORE PROTEIN ZW10 HOMOLOG"/>
    <property type="match status" value="1"/>
</dbReference>
<dbReference type="AlphaFoldDB" id="A0A5M3MLF7"/>
<dbReference type="PANTHER" id="PTHR12205">
    <property type="entry name" value="CENTROMERE/KINETOCHORE PROTEIN ZW10"/>
    <property type="match status" value="1"/>
</dbReference>
<dbReference type="EMBL" id="JH711581">
    <property type="protein sequence ID" value="EIW79411.1"/>
    <property type="molecule type" value="Genomic_DNA"/>
</dbReference>
<feature type="domain" description="ZW10 C-terminal helical" evidence="2">
    <location>
        <begin position="793"/>
        <end position="936"/>
    </location>
</feature>
<comment type="caution">
    <text evidence="3">The sequence shown here is derived from an EMBL/GenBank/DDBJ whole genome shotgun (WGS) entry which is preliminary data.</text>
</comment>
<dbReference type="Gene3D" id="1.10.357.150">
    <property type="match status" value="1"/>
</dbReference>
<dbReference type="GO" id="GO:1990423">
    <property type="term" value="C:RZZ complex"/>
    <property type="evidence" value="ECO:0007669"/>
    <property type="project" value="TreeGrafter"/>
</dbReference>
<accession>A0A5M3MLF7</accession>
<evidence type="ECO:0000313" key="4">
    <source>
        <dbReference type="Proteomes" id="UP000053558"/>
    </source>
</evidence>
<dbReference type="KEGG" id="cput:CONPUDRAFT_59149"/>
<dbReference type="GO" id="GO:0007094">
    <property type="term" value="P:mitotic spindle assembly checkpoint signaling"/>
    <property type="evidence" value="ECO:0007669"/>
    <property type="project" value="TreeGrafter"/>
</dbReference>
<name>A0A5M3MLF7_CONPW</name>
<dbReference type="GeneID" id="19208010"/>